<evidence type="ECO:0000313" key="2">
    <source>
        <dbReference type="EMBL" id="KSW11989.1"/>
    </source>
</evidence>
<evidence type="ECO:0000313" key="3">
    <source>
        <dbReference type="Proteomes" id="UP000053352"/>
    </source>
</evidence>
<dbReference type="SUPFAM" id="SSF53335">
    <property type="entry name" value="S-adenosyl-L-methionine-dependent methyltransferases"/>
    <property type="match status" value="1"/>
</dbReference>
<reference evidence="2 3" key="1">
    <citation type="submission" date="2015-11" db="EMBL/GenBank/DDBJ databases">
        <title>Genome sequence of Pyrodictium occultum PL-19, a marine hyperthermophilic archaeon isolated from Volcano, Italy.</title>
        <authorList>
            <person name="Utturkar S."/>
            <person name="Huber H."/>
            <person name="Leptihn S."/>
            <person name="Brown S."/>
            <person name="Stetter K.O."/>
            <person name="Podar M."/>
        </authorList>
    </citation>
    <scope>NUCLEOTIDE SEQUENCE [LARGE SCALE GENOMIC DNA]</scope>
    <source>
        <strain evidence="2 3">PL-19</strain>
    </source>
</reference>
<dbReference type="PANTHER" id="PTHR34203">
    <property type="entry name" value="METHYLTRANSFERASE, FKBM FAMILY PROTEIN"/>
    <property type="match status" value="1"/>
</dbReference>
<dbReference type="InterPro" id="IPR029063">
    <property type="entry name" value="SAM-dependent_MTases_sf"/>
</dbReference>
<evidence type="ECO:0000259" key="1">
    <source>
        <dbReference type="Pfam" id="PF05050"/>
    </source>
</evidence>
<dbReference type="AlphaFoldDB" id="A0A0V8RVA2"/>
<dbReference type="Pfam" id="PF05050">
    <property type="entry name" value="Methyltransf_21"/>
    <property type="match status" value="1"/>
</dbReference>
<feature type="domain" description="Methyltransferase FkbM" evidence="1">
    <location>
        <begin position="95"/>
        <end position="261"/>
    </location>
</feature>
<sequence>MAAGEWGLEPRDEEYLEWLLEASRGCIEGREAAHLLDATLSGCRGIVEVRLGEALFLIPCSQLPEAWANLVHVYCLNDYRVGELLEVRPGDVVIDAGSYLGFFAVRAALLMRRRGLVVAVEPNPYARQILYANLEANGLENVARVDPRALAGCSSCTRSLYLAEPWVNTSTMPGYLEYMGADRTGRLQVPAVGLPRLLASHGLGRVDLLKLDIEGAELEVLEHAAREGLLGPDRVKQLVVETHPPLVEPSRVEALLRLSGYNTHTMALGEQWRQAVVVAVQP</sequence>
<dbReference type="Proteomes" id="UP000053352">
    <property type="component" value="Unassembled WGS sequence"/>
</dbReference>
<name>A0A0V8RVA2_PYROC</name>
<dbReference type="InterPro" id="IPR006342">
    <property type="entry name" value="FkbM_mtfrase"/>
</dbReference>
<protein>
    <recommendedName>
        <fullName evidence="1">Methyltransferase FkbM domain-containing protein</fullName>
    </recommendedName>
</protein>
<dbReference type="InterPro" id="IPR052514">
    <property type="entry name" value="SAM-dependent_MTase"/>
</dbReference>
<dbReference type="OrthoDB" id="275825at2157"/>
<gene>
    <name evidence="2" type="ORF">CF15_04160</name>
</gene>
<dbReference type="NCBIfam" id="TIGR01444">
    <property type="entry name" value="fkbM_fam"/>
    <property type="match status" value="1"/>
</dbReference>
<dbReference type="STRING" id="2309.CF15_04160"/>
<dbReference type="RefSeq" id="WP_058370669.1">
    <property type="nucleotide sequence ID" value="NZ_LNTB01000001.1"/>
</dbReference>
<dbReference type="PANTHER" id="PTHR34203:SF13">
    <property type="entry name" value="EXPRESSED PROTEIN"/>
    <property type="match status" value="1"/>
</dbReference>
<comment type="caution">
    <text evidence="2">The sequence shown here is derived from an EMBL/GenBank/DDBJ whole genome shotgun (WGS) entry which is preliminary data.</text>
</comment>
<accession>A0A0V8RVA2</accession>
<dbReference type="EMBL" id="LNTB01000001">
    <property type="protein sequence ID" value="KSW11989.1"/>
    <property type="molecule type" value="Genomic_DNA"/>
</dbReference>
<organism evidence="2 3">
    <name type="scientific">Pyrodictium occultum</name>
    <dbReference type="NCBI Taxonomy" id="2309"/>
    <lineage>
        <taxon>Archaea</taxon>
        <taxon>Thermoproteota</taxon>
        <taxon>Thermoprotei</taxon>
        <taxon>Desulfurococcales</taxon>
        <taxon>Pyrodictiaceae</taxon>
        <taxon>Pyrodictium</taxon>
    </lineage>
</organism>
<proteinExistence type="predicted"/>
<dbReference type="Gene3D" id="3.40.50.150">
    <property type="entry name" value="Vaccinia Virus protein VP39"/>
    <property type="match status" value="1"/>
</dbReference>
<keyword evidence="3" id="KW-1185">Reference proteome</keyword>